<dbReference type="Proteomes" id="UP000532010">
    <property type="component" value="Unassembled WGS sequence"/>
</dbReference>
<name>A0A7W4VP30_9HYPH</name>
<protein>
    <submittedName>
        <fullName evidence="2">Ca2+-binding RTX toxin-like protein</fullName>
    </submittedName>
</protein>
<dbReference type="PANTHER" id="PTHR44103">
    <property type="entry name" value="PROPROTEIN CONVERTASE P"/>
    <property type="match status" value="1"/>
</dbReference>
<dbReference type="InterPro" id="IPR001343">
    <property type="entry name" value="Hemolysn_Ca-bd"/>
</dbReference>
<dbReference type="PANTHER" id="PTHR44103:SF1">
    <property type="entry name" value="PROPROTEIN CONVERTASE P"/>
    <property type="match status" value="1"/>
</dbReference>
<dbReference type="RefSeq" id="WP_183452794.1">
    <property type="nucleotide sequence ID" value="NZ_JACHWB010000005.1"/>
</dbReference>
<organism evidence="2 3">
    <name type="scientific">Microvirga lupini</name>
    <dbReference type="NCBI Taxonomy" id="420324"/>
    <lineage>
        <taxon>Bacteria</taxon>
        <taxon>Pseudomonadati</taxon>
        <taxon>Pseudomonadota</taxon>
        <taxon>Alphaproteobacteria</taxon>
        <taxon>Hyphomicrobiales</taxon>
        <taxon>Methylobacteriaceae</taxon>
        <taxon>Microvirga</taxon>
    </lineage>
</organism>
<dbReference type="SUPFAM" id="SSF69318">
    <property type="entry name" value="Integrin alpha N-terminal domain"/>
    <property type="match status" value="1"/>
</dbReference>
<dbReference type="Gene3D" id="2.130.10.130">
    <property type="entry name" value="Integrin alpha, N-terminal"/>
    <property type="match status" value="2"/>
</dbReference>
<dbReference type="SUPFAM" id="SSF51120">
    <property type="entry name" value="beta-Roll"/>
    <property type="match status" value="1"/>
</dbReference>
<dbReference type="InterPro" id="IPR011049">
    <property type="entry name" value="Serralysin-like_metalloprot_C"/>
</dbReference>
<evidence type="ECO:0000313" key="3">
    <source>
        <dbReference type="Proteomes" id="UP000532010"/>
    </source>
</evidence>
<dbReference type="InterPro" id="IPR018511">
    <property type="entry name" value="Hemolysin-typ_Ca-bd_CS"/>
</dbReference>
<dbReference type="Gene3D" id="2.150.10.10">
    <property type="entry name" value="Serralysin-like metalloprotease, C-terminal"/>
    <property type="match status" value="1"/>
</dbReference>
<dbReference type="InterPro" id="IPR013517">
    <property type="entry name" value="FG-GAP"/>
</dbReference>
<dbReference type="Pfam" id="PF13517">
    <property type="entry name" value="FG-GAP_3"/>
    <property type="match status" value="3"/>
</dbReference>
<comment type="caution">
    <text evidence="2">The sequence shown here is derived from an EMBL/GenBank/DDBJ whole genome shotgun (WGS) entry which is preliminary data.</text>
</comment>
<proteinExistence type="predicted"/>
<dbReference type="PRINTS" id="PR00313">
    <property type="entry name" value="CABNDNGRPT"/>
</dbReference>
<dbReference type="InterPro" id="IPR028994">
    <property type="entry name" value="Integrin_alpha_N"/>
</dbReference>
<dbReference type="EMBL" id="JACHWB010000005">
    <property type="protein sequence ID" value="MBB3020621.1"/>
    <property type="molecule type" value="Genomic_DNA"/>
</dbReference>
<keyword evidence="3" id="KW-1185">Reference proteome</keyword>
<dbReference type="AlphaFoldDB" id="A0A7W4VP30"/>
<evidence type="ECO:0000313" key="2">
    <source>
        <dbReference type="EMBL" id="MBB3020621.1"/>
    </source>
</evidence>
<accession>A0A7W4VP30</accession>
<evidence type="ECO:0000256" key="1">
    <source>
        <dbReference type="ARBA" id="ARBA00022729"/>
    </source>
</evidence>
<gene>
    <name evidence="2" type="ORF">FHR70_003707</name>
</gene>
<dbReference type="Pfam" id="PF00353">
    <property type="entry name" value="HemolysinCabind"/>
    <property type="match status" value="1"/>
</dbReference>
<dbReference type="GO" id="GO:0005509">
    <property type="term" value="F:calcium ion binding"/>
    <property type="evidence" value="ECO:0007669"/>
    <property type="project" value="InterPro"/>
</dbReference>
<reference evidence="2 3" key="1">
    <citation type="submission" date="2020-08" db="EMBL/GenBank/DDBJ databases">
        <title>The Agave Microbiome: Exploring the role of microbial communities in plant adaptations to desert environments.</title>
        <authorList>
            <person name="Partida-Martinez L.P."/>
        </authorList>
    </citation>
    <scope>NUCLEOTIDE SEQUENCE [LARGE SCALE GENOMIC DNA]</scope>
    <source>
        <strain evidence="2 3">AT3.9</strain>
    </source>
</reference>
<keyword evidence="1" id="KW-0732">Signal</keyword>
<dbReference type="PROSITE" id="PS00330">
    <property type="entry name" value="HEMOLYSIN_CALCIUM"/>
    <property type="match status" value="3"/>
</dbReference>
<sequence length="571" mass="61586">MAFKTQSFKYSYQGTIFSFGTGDFNGDGSLDLIFGGPTTPFENKPMPFNAISVSKKGVITNITTKLFATTPYAVQASEGVVADFNGDGVDDFFSGNFGYDSHPFPGEYNTLMLSGPGGKLYDGSSELPLNFDGEPDLVHTATAADIDNDGDQDILSGDLNLPFIMRNDGKGNFKADYNSMPGAGAYGGDDRMISECKFVDINNDGWRDLITVYADRGSVAGHTFLNNGAGVFARSGETALPVGIYGAQNTNVVDVLDLDINGDGFMDLVLAATPGKPYYQGQKVQILINNTDGTFHDESSRIKQDGKGFWFQEIEAIDYNGDGFMDLVGTSDYSETKKQTIVWINNGSGRFTPLPKSDLNGFESSIIPLDFNKDGNMDFLSFRQEGNYFTSNGKWVFKTHLNVWNTIKLTNRNDTKTGTKDRDLMYGYEGNDVLKGGSGNDNIQGGSGRDKLYGGVGRDALSGGSGADVFVFQSIADSTLSAARQDTLYDFSGRAGDKIDLKAIDAKVGISGNQAFTFIGQQAFRQNVGELRYEKVSGGASIIGDVNGDGSEDFAIYLKGVSTLSKGYFIL</sequence>